<protein>
    <submittedName>
        <fullName evidence="11">Do/DeqQ family serine protease</fullName>
    </submittedName>
</protein>
<dbReference type="Pfam" id="PF13180">
    <property type="entry name" value="PDZ_2"/>
    <property type="match status" value="1"/>
</dbReference>
<feature type="binding site" evidence="8">
    <location>
        <begin position="243"/>
        <end position="245"/>
    </location>
    <ligand>
        <name>substrate</name>
    </ligand>
</feature>
<dbReference type="InterPro" id="IPR009003">
    <property type="entry name" value="Peptidase_S1_PA"/>
</dbReference>
<dbReference type="PROSITE" id="PS50106">
    <property type="entry name" value="PDZ"/>
    <property type="match status" value="1"/>
</dbReference>
<dbReference type="PRINTS" id="PR00834">
    <property type="entry name" value="PROTEASES2C"/>
</dbReference>
<reference evidence="11 12" key="1">
    <citation type="submission" date="2020-03" db="EMBL/GenBank/DDBJ databases">
        <title>Genomic Encyclopedia of Type Strains, Phase IV (KMG-IV): sequencing the most valuable type-strain genomes for metagenomic binning, comparative biology and taxonomic classification.</title>
        <authorList>
            <person name="Goeker M."/>
        </authorList>
    </citation>
    <scope>NUCLEOTIDE SEQUENCE [LARGE SCALE GENOMIC DNA]</scope>
    <source>
        <strain evidence="11 12">DSM 5718</strain>
    </source>
</reference>
<organism evidence="11 12">
    <name type="scientific">Thermonema lapsum</name>
    <dbReference type="NCBI Taxonomy" id="28195"/>
    <lineage>
        <taxon>Bacteria</taxon>
        <taxon>Pseudomonadati</taxon>
        <taxon>Bacteroidota</taxon>
        <taxon>Cytophagia</taxon>
        <taxon>Cytophagales</taxon>
        <taxon>Thermonemataceae</taxon>
        <taxon>Thermonema</taxon>
    </lineage>
</organism>
<dbReference type="PANTHER" id="PTHR43343:SF3">
    <property type="entry name" value="PROTEASE DO-LIKE 8, CHLOROPLASTIC"/>
    <property type="match status" value="1"/>
</dbReference>
<proteinExistence type="inferred from homology"/>
<comment type="caution">
    <text evidence="11">The sequence shown here is derived from an EMBL/GenBank/DDBJ whole genome shotgun (WGS) entry which is preliminary data.</text>
</comment>
<dbReference type="InterPro" id="IPR001940">
    <property type="entry name" value="Peptidase_S1C"/>
</dbReference>
<dbReference type="InterPro" id="IPR011782">
    <property type="entry name" value="Pept_S1C_Do"/>
</dbReference>
<dbReference type="GO" id="GO:0004252">
    <property type="term" value="F:serine-type endopeptidase activity"/>
    <property type="evidence" value="ECO:0007669"/>
    <property type="project" value="InterPro"/>
</dbReference>
<keyword evidence="5" id="KW-0378">Hydrolase</keyword>
<dbReference type="Gene3D" id="2.40.10.120">
    <property type="match status" value="1"/>
</dbReference>
<dbReference type="Proteomes" id="UP000537126">
    <property type="component" value="Unassembled WGS sequence"/>
</dbReference>
<feature type="domain" description="PDZ" evidence="10">
    <location>
        <begin position="289"/>
        <end position="380"/>
    </location>
</feature>
<feature type="active site" description="Charge relay system" evidence="7">
    <location>
        <position position="168"/>
    </location>
</feature>
<feature type="binding site" evidence="8">
    <location>
        <position position="168"/>
    </location>
    <ligand>
        <name>substrate</name>
    </ligand>
</feature>
<evidence type="ECO:0000256" key="3">
    <source>
        <dbReference type="ARBA" id="ARBA00022729"/>
    </source>
</evidence>
<dbReference type="SUPFAM" id="SSF50494">
    <property type="entry name" value="Trypsin-like serine proteases"/>
    <property type="match status" value="1"/>
</dbReference>
<dbReference type="SMART" id="SM00228">
    <property type="entry name" value="PDZ"/>
    <property type="match status" value="1"/>
</dbReference>
<evidence type="ECO:0000259" key="10">
    <source>
        <dbReference type="PROSITE" id="PS50106"/>
    </source>
</evidence>
<evidence type="ECO:0000313" key="12">
    <source>
        <dbReference type="Proteomes" id="UP000537126"/>
    </source>
</evidence>
<keyword evidence="6" id="KW-0720">Serine protease</keyword>
<evidence type="ECO:0000256" key="4">
    <source>
        <dbReference type="ARBA" id="ARBA00022737"/>
    </source>
</evidence>
<dbReference type="SUPFAM" id="SSF50156">
    <property type="entry name" value="PDZ domain-like"/>
    <property type="match status" value="1"/>
</dbReference>
<dbReference type="Gene3D" id="2.30.42.10">
    <property type="match status" value="2"/>
</dbReference>
<dbReference type="FunFam" id="2.40.10.10:FF:000001">
    <property type="entry name" value="Periplasmic serine protease DegS"/>
    <property type="match status" value="1"/>
</dbReference>
<keyword evidence="4" id="KW-0677">Repeat</keyword>
<dbReference type="RefSeq" id="WP_166918415.1">
    <property type="nucleotide sequence ID" value="NZ_JAASRN010000001.1"/>
</dbReference>
<gene>
    <name evidence="11" type="ORF">FHS56_000631</name>
</gene>
<dbReference type="Pfam" id="PF13365">
    <property type="entry name" value="Trypsin_2"/>
    <property type="match status" value="1"/>
</dbReference>
<keyword evidence="3 9" id="KW-0732">Signal</keyword>
<evidence type="ECO:0000256" key="6">
    <source>
        <dbReference type="ARBA" id="ARBA00022825"/>
    </source>
</evidence>
<dbReference type="GO" id="GO:0006508">
    <property type="term" value="P:proteolysis"/>
    <property type="evidence" value="ECO:0007669"/>
    <property type="project" value="UniProtKB-KW"/>
</dbReference>
<keyword evidence="12" id="KW-1185">Reference proteome</keyword>
<dbReference type="InterPro" id="IPR051201">
    <property type="entry name" value="Chloro_Bact_Ser_Proteases"/>
</dbReference>
<evidence type="ECO:0000256" key="8">
    <source>
        <dbReference type="PIRSR" id="PIRSR611782-2"/>
    </source>
</evidence>
<evidence type="ECO:0000256" key="9">
    <source>
        <dbReference type="SAM" id="SignalP"/>
    </source>
</evidence>
<name>A0A846MNW0_9BACT</name>
<dbReference type="PANTHER" id="PTHR43343">
    <property type="entry name" value="PEPTIDASE S12"/>
    <property type="match status" value="1"/>
</dbReference>
<feature type="chain" id="PRO_5032674606" evidence="9">
    <location>
        <begin position="26"/>
        <end position="498"/>
    </location>
</feature>
<evidence type="ECO:0000256" key="7">
    <source>
        <dbReference type="PIRSR" id="PIRSR611782-1"/>
    </source>
</evidence>
<evidence type="ECO:0000313" key="11">
    <source>
        <dbReference type="EMBL" id="NIK73145.1"/>
    </source>
</evidence>
<feature type="active site" description="Charge relay system" evidence="7">
    <location>
        <position position="245"/>
    </location>
</feature>
<keyword evidence="2 11" id="KW-0645">Protease</keyword>
<dbReference type="AlphaFoldDB" id="A0A846MNW0"/>
<comment type="similarity">
    <text evidence="1">Belongs to the peptidase S1C family.</text>
</comment>
<evidence type="ECO:0000256" key="5">
    <source>
        <dbReference type="ARBA" id="ARBA00022801"/>
    </source>
</evidence>
<dbReference type="InterPro" id="IPR001478">
    <property type="entry name" value="PDZ"/>
</dbReference>
<sequence length="498" mass="54113">MMKVQKTWMVSGIAALLASALTVLAAYYWLPPKVVKVESANSMPVKGVLFTQNENGEFVPIDFTTTAEKVMDAVVHIKSSMLVTNRSLQPFFDNDLFREFFGPEFRIERFDDGKPQLQMGSGSGVIISENGYIVTNYHVIRDAQEIEVTLHDNRTFKASVVGTDPSTDLAVLKIDAKGLKTIPFGNSDVVKVGEWVLAVGNPFNLNSTVTAGIVSAKARNIRILRDQYAVESFIQTDAAINPGNSGGALVNLNGELIGINTAIASPTGAYAGYGFAVPSNIVEKVVEDILKYGSVQRGYLGVLIRDVDGNLAEEKGLKTTTGVYVDSLVEKSAAQAAGIKKGDVIVAVDGKSVNNSAELQEMIARHRPGDKVNIKVLRGDKEKEIPVVLKNREGEARIAKVEGNPEVIARLGAELVDLSKEEANKFKVKGGVKVKKLYAGKLRTAGVKEGFVITHLDKEEVHSVKELNEKLAKKEGGVMLEGFYEDMPRAKFYYAFGL</sequence>
<feature type="binding site" evidence="8">
    <location>
        <position position="138"/>
    </location>
    <ligand>
        <name>substrate</name>
    </ligand>
</feature>
<feature type="active site" description="Charge relay system" evidence="7">
    <location>
        <position position="138"/>
    </location>
</feature>
<dbReference type="NCBIfam" id="TIGR02037">
    <property type="entry name" value="degP_htrA_DO"/>
    <property type="match status" value="1"/>
</dbReference>
<evidence type="ECO:0000256" key="2">
    <source>
        <dbReference type="ARBA" id="ARBA00022670"/>
    </source>
</evidence>
<evidence type="ECO:0000256" key="1">
    <source>
        <dbReference type="ARBA" id="ARBA00010541"/>
    </source>
</evidence>
<dbReference type="EMBL" id="JAASRN010000001">
    <property type="protein sequence ID" value="NIK73145.1"/>
    <property type="molecule type" value="Genomic_DNA"/>
</dbReference>
<accession>A0A846MNW0</accession>
<dbReference type="InterPro" id="IPR036034">
    <property type="entry name" value="PDZ_sf"/>
</dbReference>
<feature type="signal peptide" evidence="9">
    <location>
        <begin position="1"/>
        <end position="25"/>
    </location>
</feature>